<dbReference type="InterPro" id="IPR014142">
    <property type="entry name" value="TrbG_Ti"/>
</dbReference>
<comment type="caution">
    <text evidence="5">The sequence shown here is derived from an EMBL/GenBank/DDBJ whole genome shotgun (WGS) entry which is preliminary data.</text>
</comment>
<dbReference type="PROSITE" id="PS51257">
    <property type="entry name" value="PROKAR_LIPOPROTEIN"/>
    <property type="match status" value="1"/>
</dbReference>
<feature type="chain" id="PRO_5007602164" evidence="4">
    <location>
        <begin position="18"/>
        <end position="339"/>
    </location>
</feature>
<organism evidence="5 6">
    <name type="scientific">Oceanibaculum pacificum</name>
    <dbReference type="NCBI Taxonomy" id="580166"/>
    <lineage>
        <taxon>Bacteria</taxon>
        <taxon>Pseudomonadati</taxon>
        <taxon>Pseudomonadota</taxon>
        <taxon>Alphaproteobacteria</taxon>
        <taxon>Rhodospirillales</taxon>
        <taxon>Oceanibaculaceae</taxon>
        <taxon>Oceanibaculum</taxon>
    </lineage>
</organism>
<evidence type="ECO:0000256" key="1">
    <source>
        <dbReference type="ARBA" id="ARBA00006135"/>
    </source>
</evidence>
<sequence>MTPIRHLLCGVSALALAACAAKGTPPPEITYDTGDFVPAAVEQEPPRPVEIVAVPEPLPLPGQLKPAPNGEPAAPDEGPPTDRVDDANAAARLEPTEDGYINAVQVYPFTRGALYRLYAAPEQVSDIALQPGEKLVAVSAGDTVRWVVGDTTSGTGERQQVHVLVKPVAPDLRTNLVITTDRRAYHLELESTEETYMASVSWHYPHEELVALRRQNERANETQSVAQGLALDRLRFRYEVTGDTPPWRPLRAFDDTYKVYIEFPRRIDQGEAPPLFVVGPEGGAELVNYRVRGNYYIVDRLFAAAELRLGEDPQQVVRISRTDGRQANAAPARDETEVR</sequence>
<dbReference type="AlphaFoldDB" id="A0A154W1E8"/>
<feature type="region of interest" description="Disordered" evidence="3">
    <location>
        <begin position="57"/>
        <end position="84"/>
    </location>
</feature>
<dbReference type="STRING" id="580166.AUP43_02305"/>
<evidence type="ECO:0000256" key="4">
    <source>
        <dbReference type="SAM" id="SignalP"/>
    </source>
</evidence>
<dbReference type="RefSeq" id="WP_067556964.1">
    <property type="nucleotide sequence ID" value="NZ_LPXN01000116.1"/>
</dbReference>
<keyword evidence="6" id="KW-1185">Reference proteome</keyword>
<dbReference type="CDD" id="cd06911">
    <property type="entry name" value="VirB9_CagX_TrbG"/>
    <property type="match status" value="1"/>
</dbReference>
<accession>A0A154W1E8</accession>
<dbReference type="InterPro" id="IPR033645">
    <property type="entry name" value="VirB9/CagX/TrbG_C"/>
</dbReference>
<evidence type="ECO:0000256" key="2">
    <source>
        <dbReference type="ARBA" id="ARBA00022729"/>
    </source>
</evidence>
<dbReference type="EMBL" id="LPXN01000116">
    <property type="protein sequence ID" value="KZD07375.1"/>
    <property type="molecule type" value="Genomic_DNA"/>
</dbReference>
<dbReference type="OrthoDB" id="9815808at2"/>
<dbReference type="Gene3D" id="2.60.40.2500">
    <property type="match status" value="1"/>
</dbReference>
<evidence type="ECO:0000256" key="3">
    <source>
        <dbReference type="SAM" id="MobiDB-lite"/>
    </source>
</evidence>
<evidence type="ECO:0000313" key="6">
    <source>
        <dbReference type="Proteomes" id="UP000076400"/>
    </source>
</evidence>
<evidence type="ECO:0000313" key="5">
    <source>
        <dbReference type="EMBL" id="KZD07375.1"/>
    </source>
</evidence>
<feature type="signal peptide" evidence="4">
    <location>
        <begin position="1"/>
        <end position="17"/>
    </location>
</feature>
<keyword evidence="2 4" id="KW-0732">Signal</keyword>
<dbReference type="Pfam" id="PF03524">
    <property type="entry name" value="CagX"/>
    <property type="match status" value="1"/>
</dbReference>
<dbReference type="NCBIfam" id="TIGR02775">
    <property type="entry name" value="TrbG_Ti"/>
    <property type="match status" value="1"/>
</dbReference>
<reference evidence="5 6" key="1">
    <citation type="submission" date="2015-12" db="EMBL/GenBank/DDBJ databases">
        <title>Genome sequence of Oceanibaculum pacificum MCCC 1A02656.</title>
        <authorList>
            <person name="Lu L."/>
            <person name="Lai Q."/>
            <person name="Shao Z."/>
            <person name="Qian P."/>
        </authorList>
    </citation>
    <scope>NUCLEOTIDE SEQUENCE [LARGE SCALE GENOMIC DNA]</scope>
    <source>
        <strain evidence="5 6">MCCC 1A02656</strain>
    </source>
</reference>
<dbReference type="Proteomes" id="UP000076400">
    <property type="component" value="Unassembled WGS sequence"/>
</dbReference>
<dbReference type="InterPro" id="IPR010258">
    <property type="entry name" value="Conjugal_tfr_TrbG/VirB9/CagX"/>
</dbReference>
<protein>
    <submittedName>
        <fullName evidence="5">Conjugal transfer protein TrbG</fullName>
    </submittedName>
</protein>
<proteinExistence type="inferred from homology"/>
<feature type="region of interest" description="Disordered" evidence="3">
    <location>
        <begin position="320"/>
        <end position="339"/>
    </location>
</feature>
<comment type="similarity">
    <text evidence="1">Belongs to the TrbG/VirB9 family.</text>
</comment>
<gene>
    <name evidence="5" type="ORF">AUP43_02305</name>
</gene>
<name>A0A154W1E8_9PROT</name>
<dbReference type="InterPro" id="IPR038161">
    <property type="entry name" value="VirB9/CagX/TrbG_C_sf"/>
</dbReference>